<proteinExistence type="inferred from homology"/>
<dbReference type="GO" id="GO:0008654">
    <property type="term" value="P:phospholipid biosynthetic process"/>
    <property type="evidence" value="ECO:0007669"/>
    <property type="project" value="UniProtKB-KW"/>
</dbReference>
<dbReference type="GO" id="GO:0046167">
    <property type="term" value="P:glycerol-3-phosphate biosynthetic process"/>
    <property type="evidence" value="ECO:0007669"/>
    <property type="project" value="UniProtKB-UniRule"/>
</dbReference>
<dbReference type="InterPro" id="IPR036291">
    <property type="entry name" value="NAD(P)-bd_dom_sf"/>
</dbReference>
<evidence type="ECO:0000256" key="1">
    <source>
        <dbReference type="ARBA" id="ARBA00011009"/>
    </source>
</evidence>
<dbReference type="PIRSF" id="PIRSF000114">
    <property type="entry name" value="Glycerol-3-P_dh"/>
    <property type="match status" value="1"/>
</dbReference>
<evidence type="ECO:0000313" key="19">
    <source>
        <dbReference type="Proteomes" id="UP000094795"/>
    </source>
</evidence>
<dbReference type="Gene3D" id="1.10.1040.10">
    <property type="entry name" value="N-(1-d-carboxylethyl)-l-norvaline Dehydrogenase, domain 2"/>
    <property type="match status" value="1"/>
</dbReference>
<evidence type="ECO:0000256" key="4">
    <source>
        <dbReference type="ARBA" id="ARBA00022857"/>
    </source>
</evidence>
<keyword evidence="19" id="KW-1185">Reference proteome</keyword>
<evidence type="ECO:0000256" key="6">
    <source>
        <dbReference type="ARBA" id="ARBA00023027"/>
    </source>
</evidence>
<evidence type="ECO:0000259" key="16">
    <source>
        <dbReference type="Pfam" id="PF01210"/>
    </source>
</evidence>
<dbReference type="EMBL" id="LQZT01000048">
    <property type="protein sequence ID" value="OCW55976.1"/>
    <property type="molecule type" value="Genomic_DNA"/>
</dbReference>
<keyword evidence="3 10" id="KW-0547">Nucleotide-binding</keyword>
<organism evidence="18 19">
    <name type="scientific">Hoeflea olei</name>
    <dbReference type="NCBI Taxonomy" id="1480615"/>
    <lineage>
        <taxon>Bacteria</taxon>
        <taxon>Pseudomonadati</taxon>
        <taxon>Pseudomonadota</taxon>
        <taxon>Alphaproteobacteria</taxon>
        <taxon>Hyphomicrobiales</taxon>
        <taxon>Rhizobiaceae</taxon>
        <taxon>Hoeflea</taxon>
    </lineage>
</organism>
<comment type="catalytic activity">
    <reaction evidence="10">
        <text>sn-glycerol 3-phosphate + NAD(+) = dihydroxyacetone phosphate + NADH + H(+)</text>
        <dbReference type="Rhea" id="RHEA:11092"/>
        <dbReference type="ChEBI" id="CHEBI:15378"/>
        <dbReference type="ChEBI" id="CHEBI:57540"/>
        <dbReference type="ChEBI" id="CHEBI:57597"/>
        <dbReference type="ChEBI" id="CHEBI:57642"/>
        <dbReference type="ChEBI" id="CHEBI:57945"/>
        <dbReference type="EC" id="1.1.1.94"/>
    </reaction>
</comment>
<evidence type="ECO:0000256" key="11">
    <source>
        <dbReference type="PIRSR" id="PIRSR000114-1"/>
    </source>
</evidence>
<comment type="catalytic activity">
    <reaction evidence="10 15">
        <text>sn-glycerol 3-phosphate + NADP(+) = dihydroxyacetone phosphate + NADPH + H(+)</text>
        <dbReference type="Rhea" id="RHEA:11096"/>
        <dbReference type="ChEBI" id="CHEBI:15378"/>
        <dbReference type="ChEBI" id="CHEBI:57597"/>
        <dbReference type="ChEBI" id="CHEBI:57642"/>
        <dbReference type="ChEBI" id="CHEBI:57783"/>
        <dbReference type="ChEBI" id="CHEBI:58349"/>
        <dbReference type="EC" id="1.1.1.94"/>
    </reaction>
</comment>
<comment type="caution">
    <text evidence="18">The sequence shown here is derived from an EMBL/GenBank/DDBJ whole genome shotgun (WGS) entry which is preliminary data.</text>
</comment>
<keyword evidence="5 10" id="KW-0560">Oxidoreductase</keyword>
<keyword evidence="7 10" id="KW-0443">Lipid metabolism</keyword>
<evidence type="ECO:0000256" key="3">
    <source>
        <dbReference type="ARBA" id="ARBA00022741"/>
    </source>
</evidence>
<evidence type="ECO:0000256" key="8">
    <source>
        <dbReference type="ARBA" id="ARBA00023209"/>
    </source>
</evidence>
<keyword evidence="4 10" id="KW-0521">NADP</keyword>
<evidence type="ECO:0000256" key="2">
    <source>
        <dbReference type="ARBA" id="ARBA00022516"/>
    </source>
</evidence>
<evidence type="ECO:0000256" key="10">
    <source>
        <dbReference type="HAMAP-Rule" id="MF_00394"/>
    </source>
</evidence>
<dbReference type="OrthoDB" id="9812273at2"/>
<dbReference type="GO" id="GO:0005975">
    <property type="term" value="P:carbohydrate metabolic process"/>
    <property type="evidence" value="ECO:0007669"/>
    <property type="project" value="InterPro"/>
</dbReference>
<evidence type="ECO:0000256" key="15">
    <source>
        <dbReference type="RuleBase" id="RU000439"/>
    </source>
</evidence>
<evidence type="ECO:0000256" key="9">
    <source>
        <dbReference type="ARBA" id="ARBA00023264"/>
    </source>
</evidence>
<comment type="pathway">
    <text evidence="10">Membrane lipid metabolism; glycerophospholipid metabolism.</text>
</comment>
<dbReference type="PANTHER" id="PTHR11728:SF1">
    <property type="entry name" value="GLYCEROL-3-PHOSPHATE DEHYDROGENASE [NAD(+)] 2, CHLOROPLASTIC"/>
    <property type="match status" value="1"/>
</dbReference>
<feature type="binding site" evidence="13">
    <location>
        <position position="138"/>
    </location>
    <ligand>
        <name>NAD(+)</name>
        <dbReference type="ChEBI" id="CHEBI:57540"/>
    </ligand>
</feature>
<dbReference type="InterPro" id="IPR013328">
    <property type="entry name" value="6PGD_dom2"/>
</dbReference>
<comment type="caution">
    <text evidence="10">Lacks conserved residue(s) required for the propagation of feature annotation.</text>
</comment>
<dbReference type="InterPro" id="IPR008927">
    <property type="entry name" value="6-PGluconate_DH-like_C_sf"/>
</dbReference>
<evidence type="ECO:0000256" key="13">
    <source>
        <dbReference type="PIRSR" id="PIRSR000114-3"/>
    </source>
</evidence>
<feature type="binding site" evidence="10">
    <location>
        <position position="253"/>
    </location>
    <ligand>
        <name>NADPH</name>
        <dbReference type="ChEBI" id="CHEBI:57783"/>
    </ligand>
</feature>
<dbReference type="GO" id="GO:0006650">
    <property type="term" value="P:glycerophospholipid metabolic process"/>
    <property type="evidence" value="ECO:0007669"/>
    <property type="project" value="UniProtKB-UniRule"/>
</dbReference>
<keyword evidence="9 10" id="KW-1208">Phospholipid metabolism</keyword>
<dbReference type="InterPro" id="IPR006168">
    <property type="entry name" value="G3P_DH_NAD-dep"/>
</dbReference>
<evidence type="ECO:0000256" key="14">
    <source>
        <dbReference type="RuleBase" id="RU000437"/>
    </source>
</evidence>
<evidence type="ECO:0000313" key="18">
    <source>
        <dbReference type="EMBL" id="OCW55976.1"/>
    </source>
</evidence>
<dbReference type="GO" id="GO:0005829">
    <property type="term" value="C:cytosol"/>
    <property type="evidence" value="ECO:0007669"/>
    <property type="project" value="TreeGrafter"/>
</dbReference>
<evidence type="ECO:0000256" key="5">
    <source>
        <dbReference type="ARBA" id="ARBA00023002"/>
    </source>
</evidence>
<feature type="binding site" evidence="10">
    <location>
        <position position="136"/>
    </location>
    <ligand>
        <name>sn-glycerol 3-phosphate</name>
        <dbReference type="ChEBI" id="CHEBI:57597"/>
    </ligand>
</feature>
<dbReference type="SUPFAM" id="SSF51735">
    <property type="entry name" value="NAD(P)-binding Rossmann-fold domains"/>
    <property type="match status" value="1"/>
</dbReference>
<feature type="binding site" evidence="10">
    <location>
        <position position="253"/>
    </location>
    <ligand>
        <name>sn-glycerol 3-phosphate</name>
        <dbReference type="ChEBI" id="CHEBI:57597"/>
    </ligand>
</feature>
<feature type="binding site" evidence="10">
    <location>
        <position position="12"/>
    </location>
    <ligand>
        <name>NADPH</name>
        <dbReference type="ChEBI" id="CHEBI:57783"/>
    </ligand>
</feature>
<keyword evidence="10" id="KW-0963">Cytoplasm</keyword>
<reference evidence="18 19" key="1">
    <citation type="submission" date="2015-12" db="EMBL/GenBank/DDBJ databases">
        <authorList>
            <person name="Shamseldin A."/>
            <person name="Moawad H."/>
            <person name="Abd El-Rahim W.M."/>
            <person name="Sadowsky M.J."/>
        </authorList>
    </citation>
    <scope>NUCLEOTIDE SEQUENCE [LARGE SCALE GENOMIC DNA]</scope>
    <source>
        <strain evidence="18 19">JC234</strain>
    </source>
</reference>
<feature type="binding site" evidence="10">
    <location>
        <position position="189"/>
    </location>
    <ligand>
        <name>sn-glycerol 3-phosphate</name>
        <dbReference type="ChEBI" id="CHEBI:57597"/>
    </ligand>
</feature>
<feature type="binding site" evidence="10">
    <location>
        <position position="274"/>
    </location>
    <ligand>
        <name>NADPH</name>
        <dbReference type="ChEBI" id="CHEBI:57783"/>
    </ligand>
</feature>
<dbReference type="FunFam" id="3.40.50.720:FF:000019">
    <property type="entry name" value="Glycerol-3-phosphate dehydrogenase [NAD(P)+]"/>
    <property type="match status" value="1"/>
</dbReference>
<dbReference type="UniPathway" id="UPA00940"/>
<feature type="binding site" evidence="10">
    <location>
        <position position="272"/>
    </location>
    <ligand>
        <name>NADPH</name>
        <dbReference type="ChEBI" id="CHEBI:57783"/>
    </ligand>
</feature>
<dbReference type="Proteomes" id="UP000094795">
    <property type="component" value="Unassembled WGS sequence"/>
</dbReference>
<comment type="similarity">
    <text evidence="1 10 14">Belongs to the NAD-dependent glycerol-3-phosphate dehydrogenase family.</text>
</comment>
<evidence type="ECO:0000256" key="7">
    <source>
        <dbReference type="ARBA" id="ARBA00023098"/>
    </source>
</evidence>
<dbReference type="Pfam" id="PF01210">
    <property type="entry name" value="NAD_Gly3P_dh_N"/>
    <property type="match status" value="1"/>
</dbReference>
<feature type="domain" description="Glycerol-3-phosphate dehydrogenase NAD-dependent C-terminal" evidence="17">
    <location>
        <begin position="178"/>
        <end position="312"/>
    </location>
</feature>
<dbReference type="NCBIfam" id="NF000942">
    <property type="entry name" value="PRK00094.1-4"/>
    <property type="match status" value="1"/>
</dbReference>
<feature type="binding site" evidence="10">
    <location>
        <position position="106"/>
    </location>
    <ligand>
        <name>sn-glycerol 3-phosphate</name>
        <dbReference type="ChEBI" id="CHEBI:57597"/>
    </ligand>
</feature>
<feature type="binding site" evidence="10">
    <location>
        <position position="252"/>
    </location>
    <ligand>
        <name>sn-glycerol 3-phosphate</name>
        <dbReference type="ChEBI" id="CHEBI:57597"/>
    </ligand>
</feature>
<feature type="binding site" evidence="12">
    <location>
        <position position="106"/>
    </location>
    <ligand>
        <name>substrate</name>
    </ligand>
</feature>
<dbReference type="EC" id="1.1.1.94" evidence="10"/>
<feature type="binding site" evidence="12">
    <location>
        <begin position="253"/>
        <end position="254"/>
    </location>
    <ligand>
        <name>substrate</name>
    </ligand>
</feature>
<comment type="function">
    <text evidence="10">Catalyzes the reduction of the glycolytic intermediate dihydroxyacetone phosphate (DHAP) to sn-glycerol 3-phosphate (G3P), the key precursor for phospholipid synthesis.</text>
</comment>
<evidence type="ECO:0000256" key="12">
    <source>
        <dbReference type="PIRSR" id="PIRSR000114-2"/>
    </source>
</evidence>
<dbReference type="STRING" id="1480615.AWJ14_12200"/>
<feature type="active site" description="Proton acceptor" evidence="10 11">
    <location>
        <position position="189"/>
    </location>
</feature>
<sequence>MSRISILGAGAWGTALAAAFVRQGHEVTIWGRDAAACAEINTARTNRAYLGEARLPDALRATADMVEALEGATTVLFVVPAQTTGDVAARAAKALAADAVLIACAKGIDNRSGRMQTEVIAAALPDHRVGVLSGPSFAADVVRGLPTAVTLAMPQLQEAQSLAESMSGDAVRLYASDDVLGVQIGGALKNVMAIAVGICRGGGMGASAEAALITRGYAELARLSVAMGARPETLMGLSGLGDLVLTCSSELSRNFAYGIAVGKGQDVSGMKLAEGVHTVTIANEIAQKHAISCPVMQTAGLVLSGRMSAEEARIALMSRPVKAESLQHQTNARA</sequence>
<dbReference type="GO" id="GO:0051287">
    <property type="term" value="F:NAD binding"/>
    <property type="evidence" value="ECO:0007669"/>
    <property type="project" value="InterPro"/>
</dbReference>
<keyword evidence="2 10" id="KW-0444">Lipid biosynthesis</keyword>
<keyword evidence="6 10" id="KW-0520">NAD</keyword>
<feature type="domain" description="Glycerol-3-phosphate dehydrogenase NAD-dependent N-terminal" evidence="16">
    <location>
        <begin position="4"/>
        <end position="157"/>
    </location>
</feature>
<dbReference type="GO" id="GO:0141152">
    <property type="term" value="F:glycerol-3-phosphate dehydrogenase (NAD+) activity"/>
    <property type="evidence" value="ECO:0007669"/>
    <property type="project" value="RHEA"/>
</dbReference>
<feature type="binding site" evidence="13">
    <location>
        <begin position="8"/>
        <end position="13"/>
    </location>
    <ligand>
        <name>NAD(+)</name>
        <dbReference type="ChEBI" id="CHEBI:57540"/>
    </ligand>
</feature>
<gene>
    <name evidence="10" type="primary">gpsA</name>
    <name evidence="18" type="ORF">AWJ14_12200</name>
</gene>
<feature type="binding site" evidence="10">
    <location>
        <position position="32"/>
    </location>
    <ligand>
        <name>NADPH</name>
        <dbReference type="ChEBI" id="CHEBI:57783"/>
    </ligand>
</feature>
<evidence type="ECO:0000259" key="17">
    <source>
        <dbReference type="Pfam" id="PF07479"/>
    </source>
</evidence>
<feature type="binding site" evidence="10">
    <location>
        <position position="106"/>
    </location>
    <ligand>
        <name>NADPH</name>
        <dbReference type="ChEBI" id="CHEBI:57783"/>
    </ligand>
</feature>
<dbReference type="PANTHER" id="PTHR11728">
    <property type="entry name" value="GLYCEROL-3-PHOSPHATE DEHYDROGENASE"/>
    <property type="match status" value="1"/>
</dbReference>
<feature type="binding site" evidence="10">
    <location>
        <position position="254"/>
    </location>
    <ligand>
        <name>sn-glycerol 3-phosphate</name>
        <dbReference type="ChEBI" id="CHEBI:57597"/>
    </ligand>
</feature>
<dbReference type="SUPFAM" id="SSF48179">
    <property type="entry name" value="6-phosphogluconate dehydrogenase C-terminal domain-like"/>
    <property type="match status" value="1"/>
</dbReference>
<dbReference type="NCBIfam" id="NF000940">
    <property type="entry name" value="PRK00094.1-2"/>
    <property type="match status" value="1"/>
</dbReference>
<feature type="binding site" evidence="13">
    <location>
        <position position="271"/>
    </location>
    <ligand>
        <name>NAD(+)</name>
        <dbReference type="ChEBI" id="CHEBI:57540"/>
    </ligand>
</feature>
<accession>A0A1C1YRC9</accession>
<comment type="subcellular location">
    <subcellularLocation>
        <location evidence="10">Cytoplasm</location>
    </subcellularLocation>
</comment>
<dbReference type="InterPro" id="IPR011128">
    <property type="entry name" value="G3P_DH_NAD-dep_N"/>
</dbReference>
<keyword evidence="8 10" id="KW-0594">Phospholipid biosynthesis</keyword>
<dbReference type="Gene3D" id="3.40.50.720">
    <property type="entry name" value="NAD(P)-binding Rossmann-like Domain"/>
    <property type="match status" value="1"/>
</dbReference>
<dbReference type="GO" id="GO:0141153">
    <property type="term" value="F:glycerol-3-phosphate dehydrogenase (NADP+) activity"/>
    <property type="evidence" value="ECO:0007669"/>
    <property type="project" value="RHEA"/>
</dbReference>
<name>A0A1C1YRC9_9HYPH</name>
<dbReference type="Pfam" id="PF07479">
    <property type="entry name" value="NAD_Gly3P_dh_C"/>
    <property type="match status" value="1"/>
</dbReference>
<feature type="binding site" evidence="13">
    <location>
        <position position="253"/>
    </location>
    <ligand>
        <name>NAD(+)</name>
        <dbReference type="ChEBI" id="CHEBI:57540"/>
    </ligand>
</feature>
<feature type="binding site" evidence="10">
    <location>
        <position position="49"/>
    </location>
    <ligand>
        <name>NADPH</name>
        <dbReference type="ChEBI" id="CHEBI:57783"/>
    </ligand>
</feature>
<feature type="binding site" evidence="10">
    <location>
        <position position="134"/>
    </location>
    <ligand>
        <name>sn-glycerol 3-phosphate</name>
        <dbReference type="ChEBI" id="CHEBI:57597"/>
    </ligand>
</feature>
<feature type="binding site" evidence="10">
    <location>
        <position position="138"/>
    </location>
    <ligand>
        <name>NADPH</name>
        <dbReference type="ChEBI" id="CHEBI:57783"/>
    </ligand>
</feature>
<dbReference type="HAMAP" id="MF_00394">
    <property type="entry name" value="NAD_Glyc3P_dehydrog"/>
    <property type="match status" value="1"/>
</dbReference>
<dbReference type="RefSeq" id="WP_066183119.1">
    <property type="nucleotide sequence ID" value="NZ_LQZT01000048.1"/>
</dbReference>
<feature type="binding site" evidence="10">
    <location>
        <position position="242"/>
    </location>
    <ligand>
        <name>sn-glycerol 3-phosphate</name>
        <dbReference type="ChEBI" id="CHEBI:57597"/>
    </ligand>
</feature>
<dbReference type="AlphaFoldDB" id="A0A1C1YRC9"/>
<dbReference type="InterPro" id="IPR006109">
    <property type="entry name" value="G3P_DH_NAD-dep_C"/>
</dbReference>
<dbReference type="PRINTS" id="PR00077">
    <property type="entry name" value="GPDHDRGNASE"/>
</dbReference>
<dbReference type="GO" id="GO:0046168">
    <property type="term" value="P:glycerol-3-phosphate catabolic process"/>
    <property type="evidence" value="ECO:0007669"/>
    <property type="project" value="InterPro"/>
</dbReference>
<protein>
    <recommendedName>
        <fullName evidence="10">Glycerol-3-phosphate dehydrogenase [NAD(P)+]</fullName>
        <ecNumber evidence="10">1.1.1.94</ecNumber>
    </recommendedName>
    <alternativeName>
        <fullName evidence="10">NAD(P)(+)-dependent glycerol-3-phosphate dehydrogenase</fullName>
    </alternativeName>
    <alternativeName>
        <fullName evidence="10">NAD(P)H-dependent dihydroxyacetone-phosphate reductase</fullName>
    </alternativeName>
</protein>